<dbReference type="AlphaFoldDB" id="A0AAE0CII5"/>
<evidence type="ECO:0000313" key="2">
    <source>
        <dbReference type="EMBL" id="KAK2652479.1"/>
    </source>
</evidence>
<dbReference type="InterPro" id="IPR026960">
    <property type="entry name" value="RVT-Znf"/>
</dbReference>
<reference evidence="2" key="1">
    <citation type="journal article" date="2023" name="Plant J.">
        <title>Genome sequences and population genomics provide insights into the demographic history, inbreeding, and mutation load of two 'living fossil' tree species of Dipteronia.</title>
        <authorList>
            <person name="Feng Y."/>
            <person name="Comes H.P."/>
            <person name="Chen J."/>
            <person name="Zhu S."/>
            <person name="Lu R."/>
            <person name="Zhang X."/>
            <person name="Li P."/>
            <person name="Qiu J."/>
            <person name="Olsen K.M."/>
            <person name="Qiu Y."/>
        </authorList>
    </citation>
    <scope>NUCLEOTIDE SEQUENCE</scope>
    <source>
        <strain evidence="2">KIB01</strain>
    </source>
</reference>
<dbReference type="Proteomes" id="UP001280121">
    <property type="component" value="Unassembled WGS sequence"/>
</dbReference>
<comment type="caution">
    <text evidence="2">The sequence shown here is derived from an EMBL/GenBank/DDBJ whole genome shotgun (WGS) entry which is preliminary data.</text>
</comment>
<name>A0AAE0CII5_9ROSI</name>
<sequence>MLNVQLVSPARQLVGSSARRQDSLVWHFDKMGSFSVNSAYHLGCSVSVSSFASRSGLDSSESWWKYLWRMKLPAKVKVHIWKACMECLRVMTNLVKKGVAGGVCVSYLWL</sequence>
<dbReference type="Pfam" id="PF13966">
    <property type="entry name" value="zf-RVT"/>
    <property type="match status" value="1"/>
</dbReference>
<dbReference type="EMBL" id="JANJYI010000004">
    <property type="protein sequence ID" value="KAK2652479.1"/>
    <property type="molecule type" value="Genomic_DNA"/>
</dbReference>
<evidence type="ECO:0000313" key="3">
    <source>
        <dbReference type="Proteomes" id="UP001280121"/>
    </source>
</evidence>
<feature type="domain" description="Reverse transcriptase zinc-binding" evidence="1">
    <location>
        <begin position="34"/>
        <end position="100"/>
    </location>
</feature>
<keyword evidence="3" id="KW-1185">Reference proteome</keyword>
<gene>
    <name evidence="2" type="ORF">Ddye_012335</name>
</gene>
<proteinExistence type="predicted"/>
<organism evidence="2 3">
    <name type="scientific">Dipteronia dyeriana</name>
    <dbReference type="NCBI Taxonomy" id="168575"/>
    <lineage>
        <taxon>Eukaryota</taxon>
        <taxon>Viridiplantae</taxon>
        <taxon>Streptophyta</taxon>
        <taxon>Embryophyta</taxon>
        <taxon>Tracheophyta</taxon>
        <taxon>Spermatophyta</taxon>
        <taxon>Magnoliopsida</taxon>
        <taxon>eudicotyledons</taxon>
        <taxon>Gunneridae</taxon>
        <taxon>Pentapetalae</taxon>
        <taxon>rosids</taxon>
        <taxon>malvids</taxon>
        <taxon>Sapindales</taxon>
        <taxon>Sapindaceae</taxon>
        <taxon>Hippocastanoideae</taxon>
        <taxon>Acereae</taxon>
        <taxon>Dipteronia</taxon>
    </lineage>
</organism>
<accession>A0AAE0CII5</accession>
<evidence type="ECO:0000259" key="1">
    <source>
        <dbReference type="Pfam" id="PF13966"/>
    </source>
</evidence>
<protein>
    <recommendedName>
        <fullName evidence="1">Reverse transcriptase zinc-binding domain-containing protein</fullName>
    </recommendedName>
</protein>